<evidence type="ECO:0000313" key="2">
    <source>
        <dbReference type="EMBL" id="CAF1627345.1"/>
    </source>
</evidence>
<name>A0A816CND3_ADIRI</name>
<proteinExistence type="predicted"/>
<reference evidence="2" key="1">
    <citation type="submission" date="2021-02" db="EMBL/GenBank/DDBJ databases">
        <authorList>
            <person name="Nowell W R."/>
        </authorList>
    </citation>
    <scope>NUCLEOTIDE SEQUENCE</scope>
</reference>
<feature type="non-terminal residue" evidence="2">
    <location>
        <position position="59"/>
    </location>
</feature>
<evidence type="ECO:0000256" key="1">
    <source>
        <dbReference type="SAM" id="Phobius"/>
    </source>
</evidence>
<organism evidence="2 3">
    <name type="scientific">Adineta ricciae</name>
    <name type="common">Rotifer</name>
    <dbReference type="NCBI Taxonomy" id="249248"/>
    <lineage>
        <taxon>Eukaryota</taxon>
        <taxon>Metazoa</taxon>
        <taxon>Spiralia</taxon>
        <taxon>Gnathifera</taxon>
        <taxon>Rotifera</taxon>
        <taxon>Eurotatoria</taxon>
        <taxon>Bdelloidea</taxon>
        <taxon>Adinetida</taxon>
        <taxon>Adinetidae</taxon>
        <taxon>Adineta</taxon>
    </lineage>
</organism>
<protein>
    <submittedName>
        <fullName evidence="2">Uncharacterized protein</fullName>
    </submittedName>
</protein>
<sequence length="59" mass="6377">MSTDRSPSNSKCTRKQRTCCCGPPRLTFKQWMTVCGSVLVPVVIAVVAGGLSIQQQHIA</sequence>
<keyword evidence="1" id="KW-1133">Transmembrane helix</keyword>
<keyword evidence="1" id="KW-0472">Membrane</keyword>
<dbReference type="Proteomes" id="UP000663828">
    <property type="component" value="Unassembled WGS sequence"/>
</dbReference>
<dbReference type="AlphaFoldDB" id="A0A816CND3"/>
<keyword evidence="3" id="KW-1185">Reference proteome</keyword>
<gene>
    <name evidence="2" type="ORF">XAT740_LOCUS51088</name>
</gene>
<keyword evidence="1" id="KW-0812">Transmembrane</keyword>
<feature type="transmembrane region" description="Helical" evidence="1">
    <location>
        <begin position="31"/>
        <end position="53"/>
    </location>
</feature>
<accession>A0A816CND3</accession>
<dbReference type="EMBL" id="CAJNOR010008024">
    <property type="protein sequence ID" value="CAF1627345.1"/>
    <property type="molecule type" value="Genomic_DNA"/>
</dbReference>
<evidence type="ECO:0000313" key="3">
    <source>
        <dbReference type="Proteomes" id="UP000663828"/>
    </source>
</evidence>
<comment type="caution">
    <text evidence="2">The sequence shown here is derived from an EMBL/GenBank/DDBJ whole genome shotgun (WGS) entry which is preliminary data.</text>
</comment>